<evidence type="ECO:0000256" key="7">
    <source>
        <dbReference type="PIRNR" id="PIRNR000232"/>
    </source>
</evidence>
<evidence type="ECO:0000256" key="2">
    <source>
        <dbReference type="ARBA" id="ARBA00022630"/>
    </source>
</evidence>
<evidence type="ECO:0000313" key="10">
    <source>
        <dbReference type="EMBL" id="SJN54208.1"/>
    </source>
</evidence>
<dbReference type="GO" id="GO:0016491">
    <property type="term" value="F:oxidoreductase activity"/>
    <property type="evidence" value="ECO:0007669"/>
    <property type="project" value="UniProtKB-UniRule"/>
</dbReference>
<dbReference type="OrthoDB" id="9804207at2"/>
<dbReference type="EMBL" id="FULE01000011">
    <property type="protein sequence ID" value="SJN54208.1"/>
    <property type="molecule type" value="Genomic_DNA"/>
</dbReference>
<feature type="binding site" evidence="8">
    <location>
        <position position="41"/>
    </location>
    <ligand>
        <name>FMN</name>
        <dbReference type="ChEBI" id="CHEBI:58210"/>
        <note>ligand shared between dimeric partners</note>
    </ligand>
</feature>
<name>A0A1R4LCF9_VIBR1</name>
<dbReference type="EC" id="1.-.-.-" evidence="7"/>
<dbReference type="Gene3D" id="3.40.109.10">
    <property type="entry name" value="NADH Oxidase"/>
    <property type="match status" value="1"/>
</dbReference>
<sequence>MESLAPLLSRRSYCRKKLIHPAPDDQELQRLFELVMTTPDHGNLKPWRFLIVKGDKMQVLADATLEMYRRQLPNGELTEKARRSCQEIANTPMMIIAVTDLKPEHHVSLWDQWLCGGAAVQNIMTGLHLMGYGGFWYTFLAGDELKPVLGMQPEDQVLGAISVGTPKERFVRPVERQSPNQYCFEWQGLAEQPTPYFED</sequence>
<keyword evidence="4 7" id="KW-0521">NADP</keyword>
<dbReference type="PIRSF" id="PIRSF000232">
    <property type="entry name" value="YdjA"/>
    <property type="match status" value="1"/>
</dbReference>
<feature type="binding site" description="in other chain" evidence="8">
    <location>
        <begin position="10"/>
        <end position="12"/>
    </location>
    <ligand>
        <name>FMN</name>
        <dbReference type="ChEBI" id="CHEBI:58210"/>
        <note>ligand shared between dimeric partners</note>
    </ligand>
</feature>
<keyword evidence="11" id="KW-1185">Reference proteome</keyword>
<feature type="binding site" description="in other chain" evidence="8">
    <location>
        <begin position="136"/>
        <end position="138"/>
    </location>
    <ligand>
        <name>FMN</name>
        <dbReference type="ChEBI" id="CHEBI:58210"/>
        <note>ligand shared between dimeric partners</note>
    </ligand>
</feature>
<accession>A0A1R4LCF9</accession>
<keyword evidence="6 7" id="KW-0520">NAD</keyword>
<comment type="cofactor">
    <cofactor evidence="8">
        <name>FMN</name>
        <dbReference type="ChEBI" id="CHEBI:58210"/>
    </cofactor>
    <text evidence="8">Binds 1 FMN per subunit.</text>
</comment>
<dbReference type="InterPro" id="IPR026021">
    <property type="entry name" value="YdjA-like"/>
</dbReference>
<evidence type="ECO:0000256" key="1">
    <source>
        <dbReference type="ARBA" id="ARBA00007118"/>
    </source>
</evidence>
<dbReference type="InterPro" id="IPR029479">
    <property type="entry name" value="Nitroreductase"/>
</dbReference>
<dbReference type="PANTHER" id="PTHR43821">
    <property type="entry name" value="NAD(P)H NITROREDUCTASE YDJA-RELATED"/>
    <property type="match status" value="1"/>
</dbReference>
<evidence type="ECO:0000256" key="5">
    <source>
        <dbReference type="ARBA" id="ARBA00023002"/>
    </source>
</evidence>
<dbReference type="CDD" id="cd02135">
    <property type="entry name" value="YdjA-like"/>
    <property type="match status" value="1"/>
</dbReference>
<protein>
    <recommendedName>
        <fullName evidence="7">Putative NAD(P)H nitroreductase</fullName>
        <ecNumber evidence="7">1.-.-.-</ecNumber>
    </recommendedName>
</protein>
<evidence type="ECO:0000256" key="8">
    <source>
        <dbReference type="PIRSR" id="PIRSR000232-1"/>
    </source>
</evidence>
<feature type="domain" description="Nitroreductase" evidence="9">
    <location>
        <begin position="9"/>
        <end position="164"/>
    </location>
</feature>
<proteinExistence type="inferred from homology"/>
<keyword evidence="3 7" id="KW-0288">FMN</keyword>
<gene>
    <name evidence="10" type="primary">ydjA_1</name>
    <name evidence="10" type="ORF">VR7878_00677</name>
</gene>
<dbReference type="PANTHER" id="PTHR43821:SF1">
    <property type="entry name" value="NAD(P)H NITROREDUCTASE YDJA-RELATED"/>
    <property type="match status" value="1"/>
</dbReference>
<keyword evidence="5 7" id="KW-0560">Oxidoreductase</keyword>
<dbReference type="InterPro" id="IPR052530">
    <property type="entry name" value="NAD(P)H_nitroreductase"/>
</dbReference>
<evidence type="ECO:0000256" key="4">
    <source>
        <dbReference type="ARBA" id="ARBA00022857"/>
    </source>
</evidence>
<evidence type="ECO:0000313" key="11">
    <source>
        <dbReference type="Proteomes" id="UP000188276"/>
    </source>
</evidence>
<evidence type="ECO:0000256" key="3">
    <source>
        <dbReference type="ARBA" id="ARBA00022643"/>
    </source>
</evidence>
<evidence type="ECO:0000259" key="9">
    <source>
        <dbReference type="Pfam" id="PF00881"/>
    </source>
</evidence>
<dbReference type="InterPro" id="IPR000415">
    <property type="entry name" value="Nitroreductase-like"/>
</dbReference>
<dbReference type="SUPFAM" id="SSF55469">
    <property type="entry name" value="FMN-dependent nitroreductase-like"/>
    <property type="match status" value="1"/>
</dbReference>
<reference evidence="11" key="1">
    <citation type="submission" date="2017-02" db="EMBL/GenBank/DDBJ databases">
        <authorList>
            <person name="Rodrigo-Torres L."/>
            <person name="Arahal R.D."/>
            <person name="Lucena T."/>
        </authorList>
    </citation>
    <scope>NUCLEOTIDE SEQUENCE [LARGE SCALE GENOMIC DNA]</scope>
    <source>
        <strain evidence="11">CECT 7878</strain>
    </source>
</reference>
<dbReference type="AlphaFoldDB" id="A0A1R4LCF9"/>
<keyword evidence="2 7" id="KW-0285">Flavoprotein</keyword>
<dbReference type="STRING" id="1123498.VR7878_00677"/>
<dbReference type="Pfam" id="PF00881">
    <property type="entry name" value="Nitroreductase"/>
    <property type="match status" value="1"/>
</dbReference>
<comment type="similarity">
    <text evidence="1 7">Belongs to the nitroreductase family.</text>
</comment>
<evidence type="ECO:0000256" key="6">
    <source>
        <dbReference type="ARBA" id="ARBA00023027"/>
    </source>
</evidence>
<dbReference type="RefSeq" id="WP_077333463.1">
    <property type="nucleotide sequence ID" value="NZ_FULE01000011.1"/>
</dbReference>
<organism evidence="10 11">
    <name type="scientific">Vibrio ruber (strain DSM 16370 / JCM 11486 / BCRC 17186 / CECT 7878 / LMG 23124 / VR1)</name>
    <dbReference type="NCBI Taxonomy" id="1123498"/>
    <lineage>
        <taxon>Bacteria</taxon>
        <taxon>Pseudomonadati</taxon>
        <taxon>Pseudomonadota</taxon>
        <taxon>Gammaproteobacteria</taxon>
        <taxon>Vibrionales</taxon>
        <taxon>Vibrionaceae</taxon>
        <taxon>Vibrio</taxon>
    </lineage>
</organism>
<dbReference type="Proteomes" id="UP000188276">
    <property type="component" value="Unassembled WGS sequence"/>
</dbReference>